<evidence type="ECO:0000256" key="1">
    <source>
        <dbReference type="ARBA" id="ARBA00009861"/>
    </source>
</evidence>
<name>A0AAW1HZP8_SAPOF</name>
<organism evidence="2 3">
    <name type="scientific">Saponaria officinalis</name>
    <name type="common">Common soapwort</name>
    <name type="synonym">Lychnis saponaria</name>
    <dbReference type="NCBI Taxonomy" id="3572"/>
    <lineage>
        <taxon>Eukaryota</taxon>
        <taxon>Viridiplantae</taxon>
        <taxon>Streptophyta</taxon>
        <taxon>Embryophyta</taxon>
        <taxon>Tracheophyta</taxon>
        <taxon>Spermatophyta</taxon>
        <taxon>Magnoliopsida</taxon>
        <taxon>eudicotyledons</taxon>
        <taxon>Gunneridae</taxon>
        <taxon>Pentapetalae</taxon>
        <taxon>Caryophyllales</taxon>
        <taxon>Caryophyllaceae</taxon>
        <taxon>Caryophylleae</taxon>
        <taxon>Saponaria</taxon>
    </lineage>
</organism>
<dbReference type="GO" id="GO:0016747">
    <property type="term" value="F:acyltransferase activity, transferring groups other than amino-acyl groups"/>
    <property type="evidence" value="ECO:0007669"/>
    <property type="project" value="TreeGrafter"/>
</dbReference>
<dbReference type="Pfam" id="PF02458">
    <property type="entry name" value="Transferase"/>
    <property type="match status" value="1"/>
</dbReference>
<protein>
    <submittedName>
        <fullName evidence="2">Uncharacterized protein</fullName>
    </submittedName>
</protein>
<evidence type="ECO:0000313" key="2">
    <source>
        <dbReference type="EMBL" id="KAK9682588.1"/>
    </source>
</evidence>
<reference evidence="2" key="1">
    <citation type="submission" date="2024-03" db="EMBL/GenBank/DDBJ databases">
        <title>WGS assembly of Saponaria officinalis var. Norfolk2.</title>
        <authorList>
            <person name="Jenkins J."/>
            <person name="Shu S."/>
            <person name="Grimwood J."/>
            <person name="Barry K."/>
            <person name="Goodstein D."/>
            <person name="Schmutz J."/>
            <person name="Leebens-Mack J."/>
            <person name="Osbourn A."/>
        </authorList>
    </citation>
    <scope>NUCLEOTIDE SEQUENCE [LARGE SCALE GENOMIC DNA]</scope>
    <source>
        <strain evidence="2">JIC</strain>
    </source>
</reference>
<gene>
    <name evidence="2" type="ORF">RND81_10G083800</name>
</gene>
<dbReference type="PANTHER" id="PTHR31642">
    <property type="entry name" value="TRICHOTHECENE 3-O-ACETYLTRANSFERASE"/>
    <property type="match status" value="1"/>
</dbReference>
<dbReference type="AlphaFoldDB" id="A0AAW1HZP8"/>
<comment type="caution">
    <text evidence="2">The sequence shown here is derived from an EMBL/GenBank/DDBJ whole genome shotgun (WGS) entry which is preliminary data.</text>
</comment>
<evidence type="ECO:0000313" key="3">
    <source>
        <dbReference type="Proteomes" id="UP001443914"/>
    </source>
</evidence>
<dbReference type="EMBL" id="JBDFQZ010000010">
    <property type="protein sequence ID" value="KAK9682588.1"/>
    <property type="molecule type" value="Genomic_DNA"/>
</dbReference>
<dbReference type="InterPro" id="IPR050317">
    <property type="entry name" value="Plant_Fungal_Acyltransferase"/>
</dbReference>
<proteinExistence type="inferred from homology"/>
<dbReference type="InterPro" id="IPR023213">
    <property type="entry name" value="CAT-like_dom_sf"/>
</dbReference>
<dbReference type="PANTHER" id="PTHR31642:SF26">
    <property type="entry name" value="HXXXD-TYPE ACYL-TRANSFERASE FAMILY PROTEIN"/>
    <property type="match status" value="1"/>
</dbReference>
<keyword evidence="3" id="KW-1185">Reference proteome</keyword>
<accession>A0AAW1HZP8</accession>
<comment type="similarity">
    <text evidence="1">Belongs to the plant acyltransferase family.</text>
</comment>
<sequence length="470" mass="53295">MEEIFTFFRKRTLVSTKAVEPPCKIHKLSTLDLIMQKHHVNIIIYYNTPLLGSQLGETTLKIRECLTETLSYYHVVSGRLMKKDNSYDNDNDNDNENDNEKGKWVIKCNDAGIRMIEARVKGSVENWLENLDDVNENMLLHWEDMSHVAYNLWPTFYVKVTEFEEGGLALGLSCAHMLADPLSATIFMKALTDSFLCGKTTIPPFFHPLPQRRLGFKNSHHRPNNYLINAYKSLLQSPSPSPLMAQSYTTIALEFKDHIVQSCIRSARLDGLTRSTCSRAFIALVGLIWNCVSRVKEVRHGLVDMSICLNVRKVLGLNQGYFGNCMIYNKVDGDGVRMDDLVSSTRAVETAVENMTKDEIFGLIEWLDNYDNDLSPQPVVSSDNLVFINLEDTDPYSSTIIEGYGPIRVSYYIESIVGKEKVLILPSRPNEGQLSRVVMVTLSSDQALKLCDDNYLARFSPVVIMGPKHR</sequence>
<dbReference type="Gene3D" id="3.30.559.10">
    <property type="entry name" value="Chloramphenicol acetyltransferase-like domain"/>
    <property type="match status" value="2"/>
</dbReference>
<dbReference type="Proteomes" id="UP001443914">
    <property type="component" value="Unassembled WGS sequence"/>
</dbReference>